<dbReference type="RefSeq" id="WP_211428416.1">
    <property type="nucleotide sequence ID" value="NZ_CP072648.1"/>
</dbReference>
<keyword evidence="2 9" id="KW-0813">Transport</keyword>
<keyword evidence="14" id="KW-1185">Reference proteome</keyword>
<comment type="similarity">
    <text evidence="9 10">Belongs to the TonB-dependent receptor family.</text>
</comment>
<evidence type="ECO:0000256" key="1">
    <source>
        <dbReference type="ARBA" id="ARBA00004571"/>
    </source>
</evidence>
<evidence type="ECO:0000256" key="4">
    <source>
        <dbReference type="ARBA" id="ARBA00022692"/>
    </source>
</evidence>
<name>A0ABX8B8Z3_9BACT</name>
<dbReference type="Proteomes" id="UP000676506">
    <property type="component" value="Chromosome 1"/>
</dbReference>
<keyword evidence="13" id="KW-0675">Receptor</keyword>
<evidence type="ECO:0000256" key="8">
    <source>
        <dbReference type="ARBA" id="ARBA00023237"/>
    </source>
</evidence>
<dbReference type="EMBL" id="CP072648">
    <property type="protein sequence ID" value="QUW02526.1"/>
    <property type="molecule type" value="Genomic_DNA"/>
</dbReference>
<dbReference type="Gene3D" id="2.170.130.10">
    <property type="entry name" value="TonB-dependent receptor, plug domain"/>
    <property type="match status" value="1"/>
</dbReference>
<dbReference type="Gene3D" id="2.40.170.20">
    <property type="entry name" value="TonB-dependent receptor, beta-barrel domain"/>
    <property type="match status" value="1"/>
</dbReference>
<dbReference type="Pfam" id="PF07715">
    <property type="entry name" value="Plug"/>
    <property type="match status" value="1"/>
</dbReference>
<protein>
    <submittedName>
        <fullName evidence="13">TonB-dependent receptor plug domain-containing protein</fullName>
    </submittedName>
</protein>
<dbReference type="CDD" id="cd01347">
    <property type="entry name" value="ligand_gated_channel"/>
    <property type="match status" value="1"/>
</dbReference>
<reference evidence="13 14" key="1">
    <citation type="submission" date="2021-03" db="EMBL/GenBank/DDBJ databases">
        <title>Genomic and phenotypic characterization of Chloracidobacterium isolates provides evidence for multiple species.</title>
        <authorList>
            <person name="Saini M.K."/>
            <person name="Costas A.M.G."/>
            <person name="Tank M."/>
            <person name="Bryant D.A."/>
        </authorList>
    </citation>
    <scope>NUCLEOTIDE SEQUENCE [LARGE SCALE GENOMIC DNA]</scope>
    <source>
        <strain evidence="13 14">BV2-C</strain>
    </source>
</reference>
<dbReference type="PROSITE" id="PS01156">
    <property type="entry name" value="TONB_DEPENDENT_REC_2"/>
    <property type="match status" value="1"/>
</dbReference>
<evidence type="ECO:0000256" key="10">
    <source>
        <dbReference type="RuleBase" id="RU003357"/>
    </source>
</evidence>
<evidence type="ECO:0000256" key="5">
    <source>
        <dbReference type="ARBA" id="ARBA00022729"/>
    </source>
</evidence>
<dbReference type="InterPro" id="IPR036942">
    <property type="entry name" value="Beta-barrel_TonB_sf"/>
</dbReference>
<evidence type="ECO:0000256" key="2">
    <source>
        <dbReference type="ARBA" id="ARBA00022448"/>
    </source>
</evidence>
<accession>A0ABX8B8Z3</accession>
<organism evidence="13 14">
    <name type="scientific">Chloracidobacterium validum</name>
    <dbReference type="NCBI Taxonomy" id="2821543"/>
    <lineage>
        <taxon>Bacteria</taxon>
        <taxon>Pseudomonadati</taxon>
        <taxon>Acidobacteriota</taxon>
        <taxon>Terriglobia</taxon>
        <taxon>Terriglobales</taxon>
        <taxon>Acidobacteriaceae</taxon>
        <taxon>Chloracidobacterium</taxon>
    </lineage>
</organism>
<dbReference type="SUPFAM" id="SSF56935">
    <property type="entry name" value="Porins"/>
    <property type="match status" value="1"/>
</dbReference>
<evidence type="ECO:0000259" key="12">
    <source>
        <dbReference type="Pfam" id="PF07715"/>
    </source>
</evidence>
<dbReference type="SUPFAM" id="SSF49464">
    <property type="entry name" value="Carboxypeptidase regulatory domain-like"/>
    <property type="match status" value="1"/>
</dbReference>
<evidence type="ECO:0000256" key="6">
    <source>
        <dbReference type="ARBA" id="ARBA00023077"/>
    </source>
</evidence>
<dbReference type="InterPro" id="IPR012910">
    <property type="entry name" value="Plug_dom"/>
</dbReference>
<dbReference type="InterPro" id="IPR039426">
    <property type="entry name" value="TonB-dep_rcpt-like"/>
</dbReference>
<comment type="subcellular location">
    <subcellularLocation>
        <location evidence="1 9">Cell outer membrane</location>
        <topology evidence="1 9">Multi-pass membrane protein</topology>
    </subcellularLocation>
</comment>
<keyword evidence="5" id="KW-0732">Signal</keyword>
<proteinExistence type="inferred from homology"/>
<dbReference type="InterPro" id="IPR000531">
    <property type="entry name" value="Beta-barrel_TonB"/>
</dbReference>
<dbReference type="PANTHER" id="PTHR30442">
    <property type="entry name" value="IRON III DICITRATE TRANSPORT PROTEIN FECA"/>
    <property type="match status" value="1"/>
</dbReference>
<dbReference type="Pfam" id="PF13620">
    <property type="entry name" value="CarboxypepD_reg"/>
    <property type="match status" value="1"/>
</dbReference>
<evidence type="ECO:0000256" key="9">
    <source>
        <dbReference type="PROSITE-ProRule" id="PRU01360"/>
    </source>
</evidence>
<gene>
    <name evidence="13" type="ORF">J8C06_09250</name>
</gene>
<dbReference type="InterPro" id="IPR010917">
    <property type="entry name" value="TonB_rcpt_CS"/>
</dbReference>
<dbReference type="InterPro" id="IPR037066">
    <property type="entry name" value="Plug_dom_sf"/>
</dbReference>
<keyword evidence="4 9" id="KW-0812">Transmembrane</keyword>
<keyword evidence="7 9" id="KW-0472">Membrane</keyword>
<keyword evidence="3 9" id="KW-1134">Transmembrane beta strand</keyword>
<feature type="domain" description="TonB-dependent receptor plug" evidence="12">
    <location>
        <begin position="159"/>
        <end position="268"/>
    </location>
</feature>
<evidence type="ECO:0000313" key="13">
    <source>
        <dbReference type="EMBL" id="QUW02526.1"/>
    </source>
</evidence>
<evidence type="ECO:0000256" key="3">
    <source>
        <dbReference type="ARBA" id="ARBA00022452"/>
    </source>
</evidence>
<dbReference type="InterPro" id="IPR008969">
    <property type="entry name" value="CarboxyPept-like_regulatory"/>
</dbReference>
<evidence type="ECO:0000313" key="14">
    <source>
        <dbReference type="Proteomes" id="UP000676506"/>
    </source>
</evidence>
<evidence type="ECO:0000259" key="11">
    <source>
        <dbReference type="Pfam" id="PF00593"/>
    </source>
</evidence>
<dbReference type="Gene3D" id="2.60.40.1120">
    <property type="entry name" value="Carboxypeptidase-like, regulatory domain"/>
    <property type="match status" value="1"/>
</dbReference>
<feature type="domain" description="TonB-dependent receptor-like beta-barrel" evidence="11">
    <location>
        <begin position="338"/>
        <end position="804"/>
    </location>
</feature>
<keyword evidence="6 10" id="KW-0798">TonB box</keyword>
<evidence type="ECO:0000256" key="7">
    <source>
        <dbReference type="ARBA" id="ARBA00023136"/>
    </source>
</evidence>
<dbReference type="PANTHER" id="PTHR30442:SF0">
    <property type="entry name" value="FE(3+) DICITRATE TRANSPORT PROTEIN FECA"/>
    <property type="match status" value="1"/>
</dbReference>
<dbReference type="Pfam" id="PF00593">
    <property type="entry name" value="TonB_dep_Rec_b-barrel"/>
    <property type="match status" value="1"/>
</dbReference>
<keyword evidence="8 9" id="KW-0998">Cell outer membrane</keyword>
<sequence>MNARFYLAQWRFIAAAGNGSLRLTACLGWLCGVFFLGFVLGGANLAAFAQTSAAPMVSGRVVTTTDAPIAGATVRLRGLTAGVVQSVQTNSDGGFQFEQLTPGDYEITITADQYQTVTKALKVSGSEVAPLTILLDIAPLAENIIVGINSIIGTSESLTRVPGTVDILDDRTLQTSRVFNVNEALRKLPGVHVRDEEGFGLRPNIGIRGLNPTRSTKVLLLEDGLPLAFAPYGDNASYYHPPIERFESIEVLKGSGQILYGPVTVGGVINYITPNPPDTPSGSLLLVGGNRDYFNGIFTYGWKLGNTGFLLDFMRKQGEGARDNTRSGLYDFNFKSVSTFGTRHVLTFKANYYDENSRVTYSGLRADEYAANPRQNPFRNDATDFRRFGAAAVHSFVVNSNVLLTTSVYGATFDRDWWRQSSNSAQRPNRIGVGGCRGMVDLLTTCGNEGRLRSYYTFGVTPQVRATFGFGRLRNELDAGFRYHRENQERRQVNGSTPTARTGVTVENNFRGNDAFSGYIQNRFVLGDLTITPGVRVERVSFVRANRLASGGLGARGEIVLTQVVPGIGASYNIKQRATVFAGIHRGFAPPRTEDIISNTGGVVDLDPELSWNTEVGVRSVPVQGIRLDASYFRMNFSNQIVPASLAGGVGATLTNGGKTLHQGLELFGRVDSGVLFKSAHNVFARFNYTFVGDARFEGRRFSSVSGFTNVLVTGNRIPYTPRHLFTGAFGYSHARGFDVQVEAVHVGEQFGDDLNLRPNSPVNPAVFANGQLGTLPAYTIWNASANYRVEQWRTTFFITAKNLTDRLYIADRVRGILPGPPRLVQAGFRLNF</sequence>
<dbReference type="PROSITE" id="PS52016">
    <property type="entry name" value="TONB_DEPENDENT_REC_3"/>
    <property type="match status" value="1"/>
</dbReference>